<evidence type="ECO:0000256" key="1">
    <source>
        <dbReference type="ARBA" id="ARBA00022908"/>
    </source>
</evidence>
<keyword evidence="5" id="KW-1185">Reference proteome</keyword>
<name>A0A1Z4VQA4_9GAMM</name>
<proteinExistence type="predicted"/>
<dbReference type="EMBL" id="AP018052">
    <property type="protein sequence ID" value="BAZ93797.1"/>
    <property type="molecule type" value="Genomic_DNA"/>
</dbReference>
<keyword evidence="1" id="KW-0229">DNA integration</keyword>
<dbReference type="GO" id="GO:0015074">
    <property type="term" value="P:DNA integration"/>
    <property type="evidence" value="ECO:0007669"/>
    <property type="project" value="UniProtKB-KW"/>
</dbReference>
<gene>
    <name evidence="4" type="ORF">FOKN1_1399</name>
</gene>
<dbReference type="InterPro" id="IPR050090">
    <property type="entry name" value="Tyrosine_recombinase_XerCD"/>
</dbReference>
<dbReference type="SUPFAM" id="SSF56349">
    <property type="entry name" value="DNA breaking-rejoining enzymes"/>
    <property type="match status" value="1"/>
</dbReference>
<accession>A0A1Z4VQA4</accession>
<organism evidence="4 5">
    <name type="scientific">Thiohalobacter thiocyanaticus</name>
    <dbReference type="NCBI Taxonomy" id="585455"/>
    <lineage>
        <taxon>Bacteria</taxon>
        <taxon>Pseudomonadati</taxon>
        <taxon>Pseudomonadota</taxon>
        <taxon>Gammaproteobacteria</taxon>
        <taxon>Thiohalobacterales</taxon>
        <taxon>Thiohalobacteraceae</taxon>
        <taxon>Thiohalobacter</taxon>
    </lineage>
</organism>
<feature type="domain" description="Tyr recombinase" evidence="3">
    <location>
        <begin position="224"/>
        <end position="357"/>
    </location>
</feature>
<evidence type="ECO:0000313" key="5">
    <source>
        <dbReference type="Proteomes" id="UP000218765"/>
    </source>
</evidence>
<sequence length="400" mass="46214">MSKRSNSPYWQINKTVKYRRKKVVIRESTGCENYELALQYCQKREQEELERLIHGLRYPFTVEDAAAKLMSIDGRNNQSDVYHCDMLVAALGHVPLAEMHNDHPDLAAFRQARLKTCKNNTVNRSLEVLRHMLNLAAYEWKDNGMSWIQHPPRIKLLPRRPGRFGDVTKGESGGYPLTHQQQREMFRRLPMHAYLVAWFITMTGCREHEVLPERDAKGELIGGLRWQYEVKLPNGWSVFDLPMSKNGRPRRIFLNSVAREIVETVRGDHPEFVFVFRGRTDKGGIAKPFTKLNNTAWKRARQEVGLEHCRGENMHLRVHDLRHTFATRLREAGVSREDRKDLLGHVNHDITTHYSAAETMTMVGMVERLVESAEKPALYLVHNTHSTQSENRDVTGAASA</sequence>
<dbReference type="GO" id="GO:0006310">
    <property type="term" value="P:DNA recombination"/>
    <property type="evidence" value="ECO:0007669"/>
    <property type="project" value="UniProtKB-KW"/>
</dbReference>
<dbReference type="InterPro" id="IPR011010">
    <property type="entry name" value="DNA_brk_join_enz"/>
</dbReference>
<reference evidence="4 5" key="1">
    <citation type="submission" date="2017-05" db="EMBL/GenBank/DDBJ databases">
        <title>Thiocyanate degradation by Thiohalobacter thiocyanaticus FOKN1.</title>
        <authorList>
            <person name="Oshiki M."/>
            <person name="Fukushima T."/>
            <person name="Kawano S."/>
            <person name="Nakagawa J."/>
        </authorList>
    </citation>
    <scope>NUCLEOTIDE SEQUENCE [LARGE SCALE GENOMIC DNA]</scope>
    <source>
        <strain evidence="4 5">FOKN1</strain>
    </source>
</reference>
<dbReference type="Proteomes" id="UP000218765">
    <property type="component" value="Chromosome"/>
</dbReference>
<dbReference type="AlphaFoldDB" id="A0A1Z4VQA4"/>
<dbReference type="Pfam" id="PF00589">
    <property type="entry name" value="Phage_integrase"/>
    <property type="match status" value="1"/>
</dbReference>
<dbReference type="PANTHER" id="PTHR30349:SF64">
    <property type="entry name" value="PROPHAGE INTEGRASE INTD-RELATED"/>
    <property type="match status" value="1"/>
</dbReference>
<dbReference type="PANTHER" id="PTHR30349">
    <property type="entry name" value="PHAGE INTEGRASE-RELATED"/>
    <property type="match status" value="1"/>
</dbReference>
<keyword evidence="2" id="KW-0233">DNA recombination</keyword>
<protein>
    <submittedName>
        <fullName evidence="4">Integrase</fullName>
    </submittedName>
</protein>
<dbReference type="Gene3D" id="1.10.443.10">
    <property type="entry name" value="Intergrase catalytic core"/>
    <property type="match status" value="1"/>
</dbReference>
<dbReference type="InterPro" id="IPR013762">
    <property type="entry name" value="Integrase-like_cat_sf"/>
</dbReference>
<evidence type="ECO:0000259" key="3">
    <source>
        <dbReference type="Pfam" id="PF00589"/>
    </source>
</evidence>
<dbReference type="KEGG" id="ttc:FOKN1_1399"/>
<dbReference type="GO" id="GO:0003677">
    <property type="term" value="F:DNA binding"/>
    <property type="evidence" value="ECO:0007669"/>
    <property type="project" value="InterPro"/>
</dbReference>
<evidence type="ECO:0000313" key="4">
    <source>
        <dbReference type="EMBL" id="BAZ93797.1"/>
    </source>
</evidence>
<dbReference type="InterPro" id="IPR002104">
    <property type="entry name" value="Integrase_catalytic"/>
</dbReference>
<evidence type="ECO:0000256" key="2">
    <source>
        <dbReference type="ARBA" id="ARBA00023172"/>
    </source>
</evidence>